<reference evidence="2 3" key="1">
    <citation type="submission" date="2024-04" db="EMBL/GenBank/DDBJ databases">
        <authorList>
            <person name="Waldvogel A.-M."/>
            <person name="Schoenle A."/>
        </authorList>
    </citation>
    <scope>NUCLEOTIDE SEQUENCE [LARGE SCALE GENOMIC DNA]</scope>
</reference>
<evidence type="ECO:0000256" key="1">
    <source>
        <dbReference type="SAM" id="MobiDB-lite"/>
    </source>
</evidence>
<gene>
    <name evidence="2" type="ORF">KC01_LOCUS26569</name>
</gene>
<evidence type="ECO:0000313" key="3">
    <source>
        <dbReference type="Proteomes" id="UP001497482"/>
    </source>
</evidence>
<feature type="region of interest" description="Disordered" evidence="1">
    <location>
        <begin position="95"/>
        <end position="133"/>
    </location>
</feature>
<name>A0AAV2L6X5_KNICA</name>
<accession>A0AAV2L6X5</accession>
<proteinExistence type="predicted"/>
<organism evidence="2 3">
    <name type="scientific">Knipowitschia caucasica</name>
    <name type="common">Caucasian dwarf goby</name>
    <name type="synonym">Pomatoschistus caucasicus</name>
    <dbReference type="NCBI Taxonomy" id="637954"/>
    <lineage>
        <taxon>Eukaryota</taxon>
        <taxon>Metazoa</taxon>
        <taxon>Chordata</taxon>
        <taxon>Craniata</taxon>
        <taxon>Vertebrata</taxon>
        <taxon>Euteleostomi</taxon>
        <taxon>Actinopterygii</taxon>
        <taxon>Neopterygii</taxon>
        <taxon>Teleostei</taxon>
        <taxon>Neoteleostei</taxon>
        <taxon>Acanthomorphata</taxon>
        <taxon>Gobiaria</taxon>
        <taxon>Gobiiformes</taxon>
        <taxon>Gobioidei</taxon>
        <taxon>Gobiidae</taxon>
        <taxon>Gobiinae</taxon>
        <taxon>Knipowitschia</taxon>
    </lineage>
</organism>
<dbReference type="Proteomes" id="UP001497482">
    <property type="component" value="Chromosome 22"/>
</dbReference>
<keyword evidence="3" id="KW-1185">Reference proteome</keyword>
<evidence type="ECO:0000313" key="2">
    <source>
        <dbReference type="EMBL" id="CAL1598138.1"/>
    </source>
</evidence>
<protein>
    <submittedName>
        <fullName evidence="2">Uncharacterized protein</fullName>
    </submittedName>
</protein>
<sequence length="169" mass="18565">MSQDIFPLGVSFVNTVKTSVNPSSKSPSRRSQRPLPGADYKDRSWCWFKQNLRGTMKTVLALALLLVLALLAEGSPRPDRKLTIYDLVRGGDSGKEAAPAMIPTKRPTPSKGSDGFNLEDALSPADPGKSGAADQTDIIQALAEIRKRLDVLMEVENTQMRLLQQRNRC</sequence>
<dbReference type="AlphaFoldDB" id="A0AAV2L6X5"/>
<dbReference type="EMBL" id="OZ035844">
    <property type="protein sequence ID" value="CAL1598138.1"/>
    <property type="molecule type" value="Genomic_DNA"/>
</dbReference>